<name>A0ABZ0B922_9SPHN</name>
<gene>
    <name evidence="3" type="ORF">RPR59_12985</name>
</gene>
<proteinExistence type="predicted"/>
<dbReference type="RefSeq" id="WP_313914721.1">
    <property type="nucleotide sequence ID" value="NZ_CP135076.1"/>
</dbReference>
<dbReference type="SUPFAM" id="SSF48452">
    <property type="entry name" value="TPR-like"/>
    <property type="match status" value="1"/>
</dbReference>
<evidence type="ECO:0000259" key="2">
    <source>
        <dbReference type="Pfam" id="PF07607"/>
    </source>
</evidence>
<feature type="chain" id="PRO_5046134446" evidence="1">
    <location>
        <begin position="20"/>
        <end position="511"/>
    </location>
</feature>
<evidence type="ECO:0000313" key="3">
    <source>
        <dbReference type="EMBL" id="WNO53348.1"/>
    </source>
</evidence>
<protein>
    <submittedName>
        <fullName evidence="3">DUF1570 domain-containing protein</fullName>
    </submittedName>
</protein>
<dbReference type="InterPro" id="IPR011990">
    <property type="entry name" value="TPR-like_helical_dom_sf"/>
</dbReference>
<keyword evidence="4" id="KW-1185">Reference proteome</keyword>
<keyword evidence="1" id="KW-0732">Signal</keyword>
<dbReference type="InterPro" id="IPR011464">
    <property type="entry name" value="DUF1570"/>
</dbReference>
<reference evidence="3 4" key="1">
    <citation type="submission" date="2023-09" db="EMBL/GenBank/DDBJ databases">
        <authorList>
            <person name="Rey-Velasco X."/>
        </authorList>
    </citation>
    <scope>NUCLEOTIDE SEQUENCE [LARGE SCALE GENOMIC DNA]</scope>
    <source>
        <strain evidence="3 4">W311</strain>
    </source>
</reference>
<dbReference type="Pfam" id="PF07607">
    <property type="entry name" value="DUF1570"/>
    <property type="match status" value="1"/>
</dbReference>
<evidence type="ECO:0000313" key="4">
    <source>
        <dbReference type="Proteomes" id="UP001302249"/>
    </source>
</evidence>
<feature type="domain" description="DUF1570" evidence="2">
    <location>
        <begin position="120"/>
        <end position="231"/>
    </location>
</feature>
<organism evidence="3 4">
    <name type="scientific">Stakelama saccharophila</name>
    <dbReference type="NCBI Taxonomy" id="3075605"/>
    <lineage>
        <taxon>Bacteria</taxon>
        <taxon>Pseudomonadati</taxon>
        <taxon>Pseudomonadota</taxon>
        <taxon>Alphaproteobacteria</taxon>
        <taxon>Sphingomonadales</taxon>
        <taxon>Sphingomonadaceae</taxon>
        <taxon>Stakelama</taxon>
    </lineage>
</organism>
<dbReference type="Gene3D" id="1.25.40.10">
    <property type="entry name" value="Tetratricopeptide repeat domain"/>
    <property type="match status" value="1"/>
</dbReference>
<accession>A0ABZ0B922</accession>
<feature type="signal peptide" evidence="1">
    <location>
        <begin position="1"/>
        <end position="19"/>
    </location>
</feature>
<dbReference type="Proteomes" id="UP001302249">
    <property type="component" value="Chromosome"/>
</dbReference>
<evidence type="ECO:0000256" key="1">
    <source>
        <dbReference type="SAM" id="SignalP"/>
    </source>
</evidence>
<sequence length="511" mass="55959">MFRWLICAVALSLPMAAHADWIEASSKHFRVYANDDKSDIRHFTKKLEIYDKAMRELWGVPDGKIPATQRLTIYVVSDVASVQQLLPGRSAAGFYEARASGPVAFVPADSGDVLTAAEVLRHEYAHQFMYSNWANSSFPTWFSEGFAEFNATADFRSDGSITFGARPDYRDYGMLRSGTVPLSMLLRPSFEDMSAEQHAIGYSRAWLLTHFLLTQPDQRGQLVAYLKAINTGKSAEEAAKALDGISDMRLNHYIQRRALPAITVDADKLAVGAIELRKLEPGEAAIMPARIASSAGVNEETAPAVEKLARSIAASYPESSAVQRELAEAAFDAEDFKASEAAAQRALAANAENVDALLYRGMAAMAVAWNNNGTDAKRWEEIRQWFLKANKLDTENPRALQLFYESFEAAKQEPTKNAKSALLYAYALAPYSMDLRLMAAKVLLEMGEGKAAQTALKPVAYSPHASPVVDIAQAALKELSSAGPDAAADLLQKKENALRKQAAEQDSEMSS</sequence>
<dbReference type="EMBL" id="CP135076">
    <property type="protein sequence ID" value="WNO53348.1"/>
    <property type="molecule type" value="Genomic_DNA"/>
</dbReference>
<dbReference type="SUPFAM" id="SSF55486">
    <property type="entry name" value="Metalloproteases ('zincins'), catalytic domain"/>
    <property type="match status" value="1"/>
</dbReference>